<organism evidence="1 2">
    <name type="scientific">Diploscapter pachys</name>
    <dbReference type="NCBI Taxonomy" id="2018661"/>
    <lineage>
        <taxon>Eukaryota</taxon>
        <taxon>Metazoa</taxon>
        <taxon>Ecdysozoa</taxon>
        <taxon>Nematoda</taxon>
        <taxon>Chromadorea</taxon>
        <taxon>Rhabditida</taxon>
        <taxon>Rhabditina</taxon>
        <taxon>Rhabditomorpha</taxon>
        <taxon>Rhabditoidea</taxon>
        <taxon>Rhabditidae</taxon>
        <taxon>Diploscapter</taxon>
    </lineage>
</organism>
<keyword evidence="2" id="KW-1185">Reference proteome</keyword>
<name>A0A2A2K6L5_9BILA</name>
<dbReference type="EMBL" id="LIAE01009483">
    <property type="protein sequence ID" value="PAV69627.1"/>
    <property type="molecule type" value="Genomic_DNA"/>
</dbReference>
<proteinExistence type="predicted"/>
<sequence>MKKKRTHWGILCVLGLRKYMLMIMTVTRMVITFSTKTNLAMSGIVDDVGGRIFETSRRNTTMESSTDIVSVIFSVESVGKKNTATESNAITTVGMISTTV</sequence>
<protein>
    <submittedName>
        <fullName evidence="1">Uncharacterized protein</fullName>
    </submittedName>
</protein>
<accession>A0A2A2K6L5</accession>
<evidence type="ECO:0000313" key="1">
    <source>
        <dbReference type="EMBL" id="PAV69627.1"/>
    </source>
</evidence>
<reference evidence="1 2" key="1">
    <citation type="journal article" date="2017" name="Curr. Biol.">
        <title>Genome architecture and evolution of a unichromosomal asexual nematode.</title>
        <authorList>
            <person name="Fradin H."/>
            <person name="Zegar C."/>
            <person name="Gutwein M."/>
            <person name="Lucas J."/>
            <person name="Kovtun M."/>
            <person name="Corcoran D."/>
            <person name="Baugh L.R."/>
            <person name="Kiontke K."/>
            <person name="Gunsalus K."/>
            <person name="Fitch D.H."/>
            <person name="Piano F."/>
        </authorList>
    </citation>
    <scope>NUCLEOTIDE SEQUENCE [LARGE SCALE GENOMIC DNA]</scope>
    <source>
        <strain evidence="1">PF1309</strain>
    </source>
</reference>
<gene>
    <name evidence="1" type="ORF">WR25_25041</name>
</gene>
<evidence type="ECO:0000313" key="2">
    <source>
        <dbReference type="Proteomes" id="UP000218231"/>
    </source>
</evidence>
<dbReference type="Proteomes" id="UP000218231">
    <property type="component" value="Unassembled WGS sequence"/>
</dbReference>
<dbReference type="AlphaFoldDB" id="A0A2A2K6L5"/>
<comment type="caution">
    <text evidence="1">The sequence shown here is derived from an EMBL/GenBank/DDBJ whole genome shotgun (WGS) entry which is preliminary data.</text>
</comment>